<reference evidence="3 4" key="1">
    <citation type="submission" date="2017-01" db="EMBL/GenBank/DDBJ databases">
        <title>Trade-off between light-utilization and light-protection in marine flavobacteria.</title>
        <authorList>
            <person name="Kumagai Y."/>
            <person name="Yoshizawa S."/>
            <person name="Kogure K."/>
            <person name="Iwasaki W."/>
        </authorList>
    </citation>
    <scope>NUCLEOTIDE SEQUENCE [LARGE SCALE GENOMIC DNA]</scope>
    <source>
        <strain evidence="3 4">KCTC 32109</strain>
    </source>
</reference>
<dbReference type="InterPro" id="IPR001387">
    <property type="entry name" value="Cro/C1-type_HTH"/>
</dbReference>
<protein>
    <submittedName>
        <fullName evidence="3">DNA-binding protein</fullName>
    </submittedName>
</protein>
<comment type="caution">
    <text evidence="3">The sequence shown here is derived from an EMBL/GenBank/DDBJ whole genome shotgun (WGS) entry which is preliminary data.</text>
</comment>
<keyword evidence="1 3" id="KW-0238">DNA-binding</keyword>
<dbReference type="Proteomes" id="UP000239747">
    <property type="component" value="Unassembled WGS sequence"/>
</dbReference>
<name>A0A2S7UAK1_9FLAO</name>
<dbReference type="GO" id="GO:0003700">
    <property type="term" value="F:DNA-binding transcription factor activity"/>
    <property type="evidence" value="ECO:0007669"/>
    <property type="project" value="TreeGrafter"/>
</dbReference>
<dbReference type="RefSeq" id="WP_105071018.1">
    <property type="nucleotide sequence ID" value="NZ_MTPW01000001.1"/>
</dbReference>
<accession>A0A2S7UAK1</accession>
<gene>
    <name evidence="3" type="ORF">BST92_08205</name>
</gene>
<dbReference type="CDD" id="cd00093">
    <property type="entry name" value="HTH_XRE"/>
    <property type="match status" value="1"/>
</dbReference>
<dbReference type="PANTHER" id="PTHR46797">
    <property type="entry name" value="HTH-TYPE TRANSCRIPTIONAL REGULATOR"/>
    <property type="match status" value="1"/>
</dbReference>
<dbReference type="GO" id="GO:0003677">
    <property type="term" value="F:DNA binding"/>
    <property type="evidence" value="ECO:0007669"/>
    <property type="project" value="UniProtKB-KW"/>
</dbReference>
<dbReference type="GO" id="GO:0005829">
    <property type="term" value="C:cytosol"/>
    <property type="evidence" value="ECO:0007669"/>
    <property type="project" value="TreeGrafter"/>
</dbReference>
<dbReference type="EMBL" id="MTPW01000001">
    <property type="protein sequence ID" value="PQJ31909.1"/>
    <property type="molecule type" value="Genomic_DNA"/>
</dbReference>
<proteinExistence type="predicted"/>
<dbReference type="SMART" id="SM00530">
    <property type="entry name" value="HTH_XRE"/>
    <property type="match status" value="1"/>
</dbReference>
<sequence length="75" mass="8444">MKNSDKNYLEKVGQNIARLRREKEMSQMDVCAIIDMDKPNLSAIENGRQNATILTLKKIANALEVDVSSFFSPTV</sequence>
<dbReference type="AlphaFoldDB" id="A0A2S7UAK1"/>
<evidence type="ECO:0000313" key="3">
    <source>
        <dbReference type="EMBL" id="PQJ31909.1"/>
    </source>
</evidence>
<feature type="domain" description="HTH cro/C1-type" evidence="2">
    <location>
        <begin position="16"/>
        <end position="70"/>
    </location>
</feature>
<evidence type="ECO:0000256" key="1">
    <source>
        <dbReference type="ARBA" id="ARBA00023125"/>
    </source>
</evidence>
<keyword evidence="4" id="KW-1185">Reference proteome</keyword>
<dbReference type="SUPFAM" id="SSF47413">
    <property type="entry name" value="lambda repressor-like DNA-binding domains"/>
    <property type="match status" value="1"/>
</dbReference>
<dbReference type="Pfam" id="PF01381">
    <property type="entry name" value="HTH_3"/>
    <property type="match status" value="1"/>
</dbReference>
<evidence type="ECO:0000313" key="4">
    <source>
        <dbReference type="Proteomes" id="UP000239747"/>
    </source>
</evidence>
<organism evidence="3 4">
    <name type="scientific">Nonlabens arenilitoris</name>
    <dbReference type="NCBI Taxonomy" id="1217969"/>
    <lineage>
        <taxon>Bacteria</taxon>
        <taxon>Pseudomonadati</taxon>
        <taxon>Bacteroidota</taxon>
        <taxon>Flavobacteriia</taxon>
        <taxon>Flavobacteriales</taxon>
        <taxon>Flavobacteriaceae</taxon>
        <taxon>Nonlabens</taxon>
    </lineage>
</organism>
<dbReference type="PANTHER" id="PTHR46797:SF1">
    <property type="entry name" value="METHYLPHOSPHONATE SYNTHASE"/>
    <property type="match status" value="1"/>
</dbReference>
<dbReference type="OrthoDB" id="2902336at2"/>
<dbReference type="InterPro" id="IPR050807">
    <property type="entry name" value="TransReg_Diox_bact_type"/>
</dbReference>
<dbReference type="PROSITE" id="PS50943">
    <property type="entry name" value="HTH_CROC1"/>
    <property type="match status" value="1"/>
</dbReference>
<dbReference type="InterPro" id="IPR010982">
    <property type="entry name" value="Lambda_DNA-bd_dom_sf"/>
</dbReference>
<dbReference type="Gene3D" id="1.10.260.40">
    <property type="entry name" value="lambda repressor-like DNA-binding domains"/>
    <property type="match status" value="1"/>
</dbReference>
<evidence type="ECO:0000259" key="2">
    <source>
        <dbReference type="PROSITE" id="PS50943"/>
    </source>
</evidence>